<organism evidence="3 4">
    <name type="scientific">Streptomyces decoyicus</name>
    <dbReference type="NCBI Taxonomy" id="249567"/>
    <lineage>
        <taxon>Bacteria</taxon>
        <taxon>Bacillati</taxon>
        <taxon>Actinomycetota</taxon>
        <taxon>Actinomycetes</taxon>
        <taxon>Kitasatosporales</taxon>
        <taxon>Streptomycetaceae</taxon>
        <taxon>Streptomyces</taxon>
    </lineage>
</organism>
<gene>
    <name evidence="3" type="ORF">OG863_00160</name>
</gene>
<sequence>MTPAPPQRRTCQNCNSMFLQPARPGRPSTMCSEDCKRAARRKNGAPPDLTRAETDMNETAENLNHVASNLLAAVQDRAPSAHLLHHITVLHRLIDDAEAAAVRRGRMQGNTWDTLAEPVGLSPERLRKRWTEAKLTRRLDTRRTAREALTALTQEARLPMNGATPSTATPRPPTQTPAQQLASAFSHLQRESGQTLKETAASSDVSPSYLSRILSGERNPTWTVAARLTHTYKANLEEIHDLWQAAQRPPDTEPPIQPPAPRHHNAAKRRFQVALRALYLAADRPTLYALRSATGNTLTVTTIGSALNGSTVPNWPTTSRLIAVLHGCPADLRPLWHAAYQPDDQGPHLPAGSFG</sequence>
<evidence type="ECO:0000313" key="4">
    <source>
        <dbReference type="Proteomes" id="UP001344251"/>
    </source>
</evidence>
<evidence type="ECO:0000256" key="1">
    <source>
        <dbReference type="SAM" id="MobiDB-lite"/>
    </source>
</evidence>
<dbReference type="SUPFAM" id="SSF47413">
    <property type="entry name" value="lambda repressor-like DNA-binding domains"/>
    <property type="match status" value="1"/>
</dbReference>
<name>A0ABZ1F8V3_9ACTN</name>
<evidence type="ECO:0000313" key="3">
    <source>
        <dbReference type="EMBL" id="WSB66529.1"/>
    </source>
</evidence>
<dbReference type="RefSeq" id="WP_326615642.1">
    <property type="nucleotide sequence ID" value="NZ_CP109106.1"/>
</dbReference>
<feature type="region of interest" description="Disordered" evidence="1">
    <location>
        <begin position="151"/>
        <end position="202"/>
    </location>
</feature>
<reference evidence="3 4" key="1">
    <citation type="submission" date="2022-10" db="EMBL/GenBank/DDBJ databases">
        <title>The complete genomes of actinobacterial strains from the NBC collection.</title>
        <authorList>
            <person name="Joergensen T.S."/>
            <person name="Alvarez Arevalo M."/>
            <person name="Sterndorff E.B."/>
            <person name="Faurdal D."/>
            <person name="Vuksanovic O."/>
            <person name="Mourched A.-S."/>
            <person name="Charusanti P."/>
            <person name="Shaw S."/>
            <person name="Blin K."/>
            <person name="Weber T."/>
        </authorList>
    </citation>
    <scope>NUCLEOTIDE SEQUENCE [LARGE SCALE GENOMIC DNA]</scope>
    <source>
        <strain evidence="3 4">NBC 01774</strain>
    </source>
</reference>
<dbReference type="SMART" id="SM00530">
    <property type="entry name" value="HTH_XRE"/>
    <property type="match status" value="1"/>
</dbReference>
<feature type="domain" description="HTH cro/C1-type" evidence="2">
    <location>
        <begin position="195"/>
        <end position="239"/>
    </location>
</feature>
<dbReference type="InterPro" id="IPR001387">
    <property type="entry name" value="Cro/C1-type_HTH"/>
</dbReference>
<accession>A0ABZ1F8V3</accession>
<dbReference type="EMBL" id="CP109106">
    <property type="protein sequence ID" value="WSB66529.1"/>
    <property type="molecule type" value="Genomic_DNA"/>
</dbReference>
<protein>
    <submittedName>
        <fullName evidence="3">Helix-turn-helix transcriptional regulator</fullName>
    </submittedName>
</protein>
<dbReference type="Pfam" id="PF13560">
    <property type="entry name" value="HTH_31"/>
    <property type="match status" value="1"/>
</dbReference>
<evidence type="ECO:0000259" key="2">
    <source>
        <dbReference type="PROSITE" id="PS50943"/>
    </source>
</evidence>
<keyword evidence="4" id="KW-1185">Reference proteome</keyword>
<dbReference type="CDD" id="cd00093">
    <property type="entry name" value="HTH_XRE"/>
    <property type="match status" value="1"/>
</dbReference>
<dbReference type="InterPro" id="IPR010982">
    <property type="entry name" value="Lambda_DNA-bd_dom_sf"/>
</dbReference>
<proteinExistence type="predicted"/>
<dbReference type="Gene3D" id="1.10.260.40">
    <property type="entry name" value="lambda repressor-like DNA-binding domains"/>
    <property type="match status" value="1"/>
</dbReference>
<dbReference type="PROSITE" id="PS50943">
    <property type="entry name" value="HTH_CROC1"/>
    <property type="match status" value="1"/>
</dbReference>
<feature type="compositionally biased region" description="Polar residues" evidence="1">
    <location>
        <begin position="191"/>
        <end position="202"/>
    </location>
</feature>
<dbReference type="Proteomes" id="UP001344251">
    <property type="component" value="Chromosome"/>
</dbReference>